<protein>
    <recommendedName>
        <fullName evidence="3">FHA domain-containing protein</fullName>
    </recommendedName>
</protein>
<dbReference type="EMBL" id="BSVB01000001">
    <property type="protein sequence ID" value="GMA94032.1"/>
    <property type="molecule type" value="Genomic_DNA"/>
</dbReference>
<evidence type="ECO:0000313" key="5">
    <source>
        <dbReference type="Proteomes" id="UP001157034"/>
    </source>
</evidence>
<gene>
    <name evidence="4" type="ORF">GCM10025881_08560</name>
</gene>
<evidence type="ECO:0000313" key="4">
    <source>
        <dbReference type="EMBL" id="GMA94032.1"/>
    </source>
</evidence>
<dbReference type="InterPro" id="IPR000253">
    <property type="entry name" value="FHA_dom"/>
</dbReference>
<dbReference type="PROSITE" id="PS50006">
    <property type="entry name" value="FHA_DOMAIN"/>
    <property type="match status" value="1"/>
</dbReference>
<evidence type="ECO:0000256" key="1">
    <source>
        <dbReference type="ARBA" id="ARBA00022553"/>
    </source>
</evidence>
<dbReference type="Pfam" id="PF00498">
    <property type="entry name" value="FHA"/>
    <property type="match status" value="1"/>
</dbReference>
<comment type="caution">
    <text evidence="4">The sequence shown here is derived from an EMBL/GenBank/DDBJ whole genome shotgun (WGS) entry which is preliminary data.</text>
</comment>
<feature type="region of interest" description="Disordered" evidence="2">
    <location>
        <begin position="1"/>
        <end position="26"/>
    </location>
</feature>
<feature type="compositionally biased region" description="Pro residues" evidence="2">
    <location>
        <begin position="8"/>
        <end position="20"/>
    </location>
</feature>
<dbReference type="CDD" id="cd00060">
    <property type="entry name" value="FHA"/>
    <property type="match status" value="1"/>
</dbReference>
<feature type="compositionally biased region" description="Low complexity" evidence="2">
    <location>
        <begin position="99"/>
        <end position="111"/>
    </location>
</feature>
<proteinExistence type="predicted"/>
<reference evidence="5" key="1">
    <citation type="journal article" date="2019" name="Int. J. Syst. Evol. Microbiol.">
        <title>The Global Catalogue of Microorganisms (GCM) 10K type strain sequencing project: providing services to taxonomists for standard genome sequencing and annotation.</title>
        <authorList>
            <consortium name="The Broad Institute Genomics Platform"/>
            <consortium name="The Broad Institute Genome Sequencing Center for Infectious Disease"/>
            <person name="Wu L."/>
            <person name="Ma J."/>
        </authorList>
    </citation>
    <scope>NUCLEOTIDE SEQUENCE [LARGE SCALE GENOMIC DNA]</scope>
    <source>
        <strain evidence="5">NBRC 108894</strain>
    </source>
</reference>
<feature type="domain" description="FHA" evidence="3">
    <location>
        <begin position="93"/>
        <end position="148"/>
    </location>
</feature>
<dbReference type="Proteomes" id="UP001157034">
    <property type="component" value="Unassembled WGS sequence"/>
</dbReference>
<organism evidence="4 5">
    <name type="scientific">Pseudolysinimonas kribbensis</name>
    <dbReference type="NCBI Taxonomy" id="433641"/>
    <lineage>
        <taxon>Bacteria</taxon>
        <taxon>Bacillati</taxon>
        <taxon>Actinomycetota</taxon>
        <taxon>Actinomycetes</taxon>
        <taxon>Micrococcales</taxon>
        <taxon>Microbacteriaceae</taxon>
        <taxon>Pseudolysinimonas</taxon>
    </lineage>
</organism>
<keyword evidence="5" id="KW-1185">Reference proteome</keyword>
<dbReference type="SUPFAM" id="SSF49879">
    <property type="entry name" value="SMAD/FHA domain"/>
    <property type="match status" value="1"/>
</dbReference>
<dbReference type="Gene3D" id="2.60.200.20">
    <property type="match status" value="1"/>
</dbReference>
<name>A0ABQ6K080_9MICO</name>
<dbReference type="SMART" id="SM00240">
    <property type="entry name" value="FHA"/>
    <property type="match status" value="1"/>
</dbReference>
<evidence type="ECO:0000256" key="2">
    <source>
        <dbReference type="SAM" id="MobiDB-lite"/>
    </source>
</evidence>
<dbReference type="RefSeq" id="WP_284253046.1">
    <property type="nucleotide sequence ID" value="NZ_BAAAQO010000003.1"/>
</dbReference>
<keyword evidence="1" id="KW-0597">Phosphoprotein</keyword>
<dbReference type="InterPro" id="IPR008984">
    <property type="entry name" value="SMAD_FHA_dom_sf"/>
</dbReference>
<feature type="region of interest" description="Disordered" evidence="2">
    <location>
        <begin position="89"/>
        <end position="118"/>
    </location>
</feature>
<accession>A0ABQ6K080</accession>
<evidence type="ECO:0000259" key="3">
    <source>
        <dbReference type="PROSITE" id="PS50006"/>
    </source>
</evidence>
<sequence length="182" mass="18187">MTDEPFLITPPPGLLPPPREPAPDAVPVTTASETVRLGGAGIPVQPPVAPVTAPTAASAPVVSVPAPSAAATPGAWFVRLADGTEHELGNDGVVLGRNPSAPSARPAAVPVRVDDPGRSVSKTHAAIVPEGDRVRVLDLRSTNGVAVTPPDGEATVVPADGLLAVAGSVVALGDYPIALARR</sequence>